<accession>A0ACD0WDQ0</accession>
<gene>
    <name evidence="1" type="ORF">EJF14_10282</name>
</gene>
<name>A0ACD0WDQ0_CLALS</name>
<sequence>MSQYRRLSGSMPAFPPAYDDSEAQSELPRTSAPVEQFEIDEDEVFEPMKRDGFLHRAVFATKRCVFTFRDRVVGPLSQIMDPLYEGYNYFHSKYESSVMRIGNPLVVKRLLYVLVVVAGMYLLTQNENNDGISGSSSDAFSSGKFYDLEKLATTLKAYIEPRSLEENIEYLSSMPHVAGTTGDLALAKYVESYFSNNGLQVPELQELESFLNYPKAEGTYLKLADDSFAATLYEGNSNEQMHMLAFNPNSPNSQGEIEAPFVYANHGDPQDLQKLTDARIMVENAVLVVKYGGDTPEPNKVLAAARLKAKAVVFITPQFDIGGKPQDDVIEKINVGLTRVSTGDVLTPGYSAQRNAVGKLSWENSLTTAKIPTLPISWKDGKALVAVLNGTGHDFGDGWYSGKLEKKLKLSVQNEERSTHSLWNVYGYIPGREQADKGVIFGAPRDSACFGASTAASGTAALLELVKIFTSLQRRYDWSPSRPIYFISFDATEYNLAGSAEWVKMRQKELMKGAYAYIDLNDLASGDVLSVKANPLMHDLVKEELSKVELLESQKGKNMKTLFDLYKSQNGGNDRISNNMLENKNYLPFINMLNMPSMEIGFRGETFPKHSCANSFKNFEKQTASSMNLHAQVVELLGRIGLNLAENPIIPFDFSVLADRLMDYSLDLEKYAKAQSDSKLNHLEYTKLREAIHLLKGYANRVNEFRHDRNEFVAGTSSLEPAVLSAARRNLNVKMTEISSAFLIPSQGASRAGYLNSLFGLPFNAPEHDDDSFEWNTFPFVRDGIAENDHKKAQFEMERVAQLLEIASQYFND</sequence>
<keyword evidence="1" id="KW-0378">Hydrolase</keyword>
<dbReference type="Proteomes" id="UP000326582">
    <property type="component" value="Chromosome 1"/>
</dbReference>
<organism evidence="1 2">
    <name type="scientific">Clavispora lusitaniae</name>
    <name type="common">Candida lusitaniae</name>
    <dbReference type="NCBI Taxonomy" id="36911"/>
    <lineage>
        <taxon>Eukaryota</taxon>
        <taxon>Fungi</taxon>
        <taxon>Dikarya</taxon>
        <taxon>Ascomycota</taxon>
        <taxon>Saccharomycotina</taxon>
        <taxon>Pichiomycetes</taxon>
        <taxon>Metschnikowiaceae</taxon>
        <taxon>Clavispora</taxon>
    </lineage>
</organism>
<reference evidence="2" key="1">
    <citation type="journal article" date="2019" name="MBio">
        <title>Comparative genomics for the elucidation of multidrug resistance (MDR) in Candida lusitaniae.</title>
        <authorList>
            <person name="Kannan A."/>
            <person name="Asner S.A."/>
            <person name="Trachsel E."/>
            <person name="Kelly S."/>
            <person name="Parker J."/>
            <person name="Sanglard D."/>
        </authorList>
    </citation>
    <scope>NUCLEOTIDE SEQUENCE [LARGE SCALE GENOMIC DNA]</scope>
    <source>
        <strain evidence="2">P1</strain>
    </source>
</reference>
<keyword evidence="2" id="KW-1185">Reference proteome</keyword>
<keyword evidence="1" id="KW-0645">Protease</keyword>
<evidence type="ECO:0000313" key="1">
    <source>
        <dbReference type="EMBL" id="QFZ25192.1"/>
    </source>
</evidence>
<dbReference type="EMBL" id="CP038484">
    <property type="protein sequence ID" value="QFZ25192.1"/>
    <property type="molecule type" value="Genomic_DNA"/>
</dbReference>
<proteinExistence type="predicted"/>
<keyword evidence="1" id="KW-0482">Metalloprotease</keyword>
<evidence type="ECO:0000313" key="2">
    <source>
        <dbReference type="Proteomes" id="UP000326582"/>
    </source>
</evidence>
<protein>
    <submittedName>
        <fullName evidence="1">Zinc metalloprotease</fullName>
    </submittedName>
</protein>